<keyword evidence="2" id="KW-1185">Reference proteome</keyword>
<name>A0ACD4NTQ6_9HYPH</name>
<gene>
    <name evidence="1" type="ORF">OXU80_07815</name>
</gene>
<evidence type="ECO:0000313" key="1">
    <source>
        <dbReference type="EMBL" id="WAJ30101.1"/>
    </source>
</evidence>
<organism evidence="1 2">
    <name type="scientific">Antarcticirhabdus aurantiaca</name>
    <dbReference type="NCBI Taxonomy" id="2606717"/>
    <lineage>
        <taxon>Bacteria</taxon>
        <taxon>Pseudomonadati</taxon>
        <taxon>Pseudomonadota</taxon>
        <taxon>Alphaproteobacteria</taxon>
        <taxon>Hyphomicrobiales</taxon>
        <taxon>Aurantimonadaceae</taxon>
        <taxon>Antarcticirhabdus</taxon>
    </lineage>
</organism>
<reference evidence="1" key="1">
    <citation type="submission" date="2022-11" db="EMBL/GenBank/DDBJ databases">
        <title>beta-Carotene-producing bacterium, Jeongeuplla avenae sp. nov., alleviates the salt stress of Arabidopsis seedlings.</title>
        <authorList>
            <person name="Jiang L."/>
            <person name="Lee J."/>
        </authorList>
    </citation>
    <scope>NUCLEOTIDE SEQUENCE</scope>
    <source>
        <strain evidence="1">DY_R2A_6</strain>
    </source>
</reference>
<accession>A0ACD4NTQ6</accession>
<evidence type="ECO:0000313" key="2">
    <source>
        <dbReference type="Proteomes" id="UP001163223"/>
    </source>
</evidence>
<proteinExistence type="predicted"/>
<dbReference type="Proteomes" id="UP001163223">
    <property type="component" value="Chromosome"/>
</dbReference>
<dbReference type="EMBL" id="CP113520">
    <property type="protein sequence ID" value="WAJ30101.1"/>
    <property type="molecule type" value="Genomic_DNA"/>
</dbReference>
<protein>
    <submittedName>
        <fullName evidence="1">SemiSWEET transporter</fullName>
    </submittedName>
</protein>
<sequence>MLSPSIEWIGALAAVITTLCWIPQILALARTRQTSGISLATNALLASGVALWLIYGLAIASAPVILANGSTLLLILVIVGFKLRYG</sequence>